<feature type="domain" description="Cyclic nucleotide-binding" evidence="4">
    <location>
        <begin position="16"/>
        <end position="136"/>
    </location>
</feature>
<dbReference type="Gene3D" id="1.10.10.10">
    <property type="entry name" value="Winged helix-like DNA-binding domain superfamily/Winged helix DNA-binding domain"/>
    <property type="match status" value="1"/>
</dbReference>
<evidence type="ECO:0000259" key="4">
    <source>
        <dbReference type="PROSITE" id="PS50042"/>
    </source>
</evidence>
<sequence length="233" mass="26148">MAGPHNLALLLKANPFFAGLGDDAIEAVAVLCVSRHLDPGETLFLKGDPGDALYAVRRGQIRIATGSSSGRRLTLNLLGPGDVFGEVALLDGRPRTADAVAVEPTELYTVLRRDFFDLLERRPSVAIRIIELLCERIRWMSEQMEERALLPLETRLAHRLVALSEDYGCELHVSQEELAVFVGASRESVNRQLQDWRRRGWVELSRNRIRVLHPSYLYRSHESDGDLAARDPV</sequence>
<dbReference type="InterPro" id="IPR050397">
    <property type="entry name" value="Env_Response_Regulators"/>
</dbReference>
<keyword evidence="7" id="KW-1185">Reference proteome</keyword>
<dbReference type="PANTHER" id="PTHR24567">
    <property type="entry name" value="CRP FAMILY TRANSCRIPTIONAL REGULATORY PROTEIN"/>
    <property type="match status" value="1"/>
</dbReference>
<dbReference type="InterPro" id="IPR036390">
    <property type="entry name" value="WH_DNA-bd_sf"/>
</dbReference>
<accession>A0A0H1R7E0</accession>
<evidence type="ECO:0000256" key="3">
    <source>
        <dbReference type="ARBA" id="ARBA00023163"/>
    </source>
</evidence>
<keyword evidence="1" id="KW-0805">Transcription regulation</keyword>
<dbReference type="InterPro" id="IPR036388">
    <property type="entry name" value="WH-like_DNA-bd_sf"/>
</dbReference>
<dbReference type="EMBL" id="LCYG01000060">
    <property type="protein sequence ID" value="KLK91165.1"/>
    <property type="molecule type" value="Genomic_DNA"/>
</dbReference>
<dbReference type="RefSeq" id="WP_047191206.1">
    <property type="nucleotide sequence ID" value="NZ_LCYG01000060.1"/>
</dbReference>
<dbReference type="Proteomes" id="UP000035489">
    <property type="component" value="Unassembled WGS sequence"/>
</dbReference>
<dbReference type="GO" id="GO:0003677">
    <property type="term" value="F:DNA binding"/>
    <property type="evidence" value="ECO:0007669"/>
    <property type="project" value="UniProtKB-KW"/>
</dbReference>
<dbReference type="InterPro" id="IPR012318">
    <property type="entry name" value="HTH_CRP"/>
</dbReference>
<dbReference type="PROSITE" id="PS50042">
    <property type="entry name" value="CNMP_BINDING_3"/>
    <property type="match status" value="1"/>
</dbReference>
<dbReference type="InterPro" id="IPR000595">
    <property type="entry name" value="cNMP-bd_dom"/>
</dbReference>
<protein>
    <submittedName>
        <fullName evidence="6">Transcriptional regulator</fullName>
    </submittedName>
</protein>
<dbReference type="AlphaFoldDB" id="A0A0H1R7E0"/>
<gene>
    <name evidence="6" type="ORF">AA309_22010</name>
</gene>
<dbReference type="SMART" id="SM00100">
    <property type="entry name" value="cNMP"/>
    <property type="match status" value="1"/>
</dbReference>
<evidence type="ECO:0000256" key="2">
    <source>
        <dbReference type="ARBA" id="ARBA00023125"/>
    </source>
</evidence>
<dbReference type="PRINTS" id="PR00103">
    <property type="entry name" value="CAMPKINASE"/>
</dbReference>
<keyword evidence="3" id="KW-0804">Transcription</keyword>
<dbReference type="STRING" id="1225564.AA309_22010"/>
<feature type="domain" description="HTH crp-type" evidence="5">
    <location>
        <begin position="150"/>
        <end position="215"/>
    </location>
</feature>
<evidence type="ECO:0000313" key="6">
    <source>
        <dbReference type="EMBL" id="KLK91165.1"/>
    </source>
</evidence>
<dbReference type="SUPFAM" id="SSF51206">
    <property type="entry name" value="cAMP-binding domain-like"/>
    <property type="match status" value="1"/>
</dbReference>
<dbReference type="InterPro" id="IPR018490">
    <property type="entry name" value="cNMP-bd_dom_sf"/>
</dbReference>
<dbReference type="PROSITE" id="PS51063">
    <property type="entry name" value="HTH_CRP_2"/>
    <property type="match status" value="1"/>
</dbReference>
<dbReference type="InterPro" id="IPR018488">
    <property type="entry name" value="cNMP-bd_CS"/>
</dbReference>
<reference evidence="6 7" key="1">
    <citation type="submission" date="2015-05" db="EMBL/GenBank/DDBJ databases">
        <title>Draft genome sequence of Microvirga vignae strain BR3299, a novel nitrogen fixing bacteria isolated from Brazil semi-aired region.</title>
        <authorList>
            <person name="Zilli J.E."/>
            <person name="Passos S.R."/>
            <person name="Leite J."/>
            <person name="Baldani J.I."/>
            <person name="Xavier G.R."/>
            <person name="Rumjaneck N.G."/>
            <person name="Simoes-Araujo J.L."/>
        </authorList>
    </citation>
    <scope>NUCLEOTIDE SEQUENCE [LARGE SCALE GENOMIC DNA]</scope>
    <source>
        <strain evidence="6 7">BR3299</strain>
    </source>
</reference>
<dbReference type="PROSITE" id="PS00889">
    <property type="entry name" value="CNMP_BINDING_2"/>
    <property type="match status" value="1"/>
</dbReference>
<dbReference type="Pfam" id="PF00027">
    <property type="entry name" value="cNMP_binding"/>
    <property type="match status" value="1"/>
</dbReference>
<keyword evidence="2" id="KW-0238">DNA-binding</keyword>
<dbReference type="Pfam" id="PF13545">
    <property type="entry name" value="HTH_Crp_2"/>
    <property type="match status" value="1"/>
</dbReference>
<dbReference type="GO" id="GO:0003700">
    <property type="term" value="F:DNA-binding transcription factor activity"/>
    <property type="evidence" value="ECO:0007669"/>
    <property type="project" value="TreeGrafter"/>
</dbReference>
<dbReference type="CDD" id="cd00038">
    <property type="entry name" value="CAP_ED"/>
    <property type="match status" value="1"/>
</dbReference>
<comment type="caution">
    <text evidence="6">The sequence shown here is derived from an EMBL/GenBank/DDBJ whole genome shotgun (WGS) entry which is preliminary data.</text>
</comment>
<evidence type="ECO:0000259" key="5">
    <source>
        <dbReference type="PROSITE" id="PS51063"/>
    </source>
</evidence>
<proteinExistence type="predicted"/>
<dbReference type="OrthoDB" id="3525895at2"/>
<evidence type="ECO:0000256" key="1">
    <source>
        <dbReference type="ARBA" id="ARBA00023015"/>
    </source>
</evidence>
<evidence type="ECO:0000313" key="7">
    <source>
        <dbReference type="Proteomes" id="UP000035489"/>
    </source>
</evidence>
<name>A0A0H1R7E0_9HYPH</name>
<dbReference type="Gene3D" id="2.60.120.10">
    <property type="entry name" value="Jelly Rolls"/>
    <property type="match status" value="1"/>
</dbReference>
<dbReference type="SMART" id="SM00419">
    <property type="entry name" value="HTH_CRP"/>
    <property type="match status" value="1"/>
</dbReference>
<dbReference type="InterPro" id="IPR014710">
    <property type="entry name" value="RmlC-like_jellyroll"/>
</dbReference>
<organism evidence="6 7">
    <name type="scientific">Microvirga vignae</name>
    <dbReference type="NCBI Taxonomy" id="1225564"/>
    <lineage>
        <taxon>Bacteria</taxon>
        <taxon>Pseudomonadati</taxon>
        <taxon>Pseudomonadota</taxon>
        <taxon>Alphaproteobacteria</taxon>
        <taxon>Hyphomicrobiales</taxon>
        <taxon>Methylobacteriaceae</taxon>
        <taxon>Microvirga</taxon>
    </lineage>
</organism>
<dbReference type="GO" id="GO:0005829">
    <property type="term" value="C:cytosol"/>
    <property type="evidence" value="ECO:0007669"/>
    <property type="project" value="TreeGrafter"/>
</dbReference>
<dbReference type="PANTHER" id="PTHR24567:SF68">
    <property type="entry name" value="DNA-BINDING TRANSCRIPTIONAL DUAL REGULATOR CRP"/>
    <property type="match status" value="1"/>
</dbReference>
<dbReference type="PATRIC" id="fig|1225564.3.peg.5772"/>
<dbReference type="SUPFAM" id="SSF46785">
    <property type="entry name" value="Winged helix' DNA-binding domain"/>
    <property type="match status" value="1"/>
</dbReference>